<dbReference type="EMBL" id="LAZR01056610">
    <property type="protein sequence ID" value="KKK73828.1"/>
    <property type="molecule type" value="Genomic_DNA"/>
</dbReference>
<evidence type="ECO:0000313" key="2">
    <source>
        <dbReference type="EMBL" id="KKK73828.1"/>
    </source>
</evidence>
<reference evidence="2" key="1">
    <citation type="journal article" date="2015" name="Nature">
        <title>Complex archaea that bridge the gap between prokaryotes and eukaryotes.</title>
        <authorList>
            <person name="Spang A."/>
            <person name="Saw J.H."/>
            <person name="Jorgensen S.L."/>
            <person name="Zaremba-Niedzwiedzka K."/>
            <person name="Martijn J."/>
            <person name="Lind A.E."/>
            <person name="van Eijk R."/>
            <person name="Schleper C."/>
            <person name="Guy L."/>
            <person name="Ettema T.J."/>
        </authorList>
    </citation>
    <scope>NUCLEOTIDE SEQUENCE</scope>
</reference>
<name>A0A0F8XXU3_9ZZZZ</name>
<sequence>MLHPTMSIRPDDIVRSGIIQPFGVRATSPVAFARHEIDPFIRAIRPMGPQAGGVTLDGALGITTISPMPLAGVGAGLGAISAQPAAMLGMVQANPMPLAGYGQAASSTTEKIMYVGGGLLVGALIGWFVGSR</sequence>
<keyword evidence="1" id="KW-0812">Transmembrane</keyword>
<accession>A0A0F8XXU3</accession>
<gene>
    <name evidence="2" type="ORF">LCGC14_2889880</name>
</gene>
<keyword evidence="1" id="KW-1133">Transmembrane helix</keyword>
<protein>
    <submittedName>
        <fullName evidence="2">Uncharacterized protein</fullName>
    </submittedName>
</protein>
<feature type="transmembrane region" description="Helical" evidence="1">
    <location>
        <begin position="112"/>
        <end position="130"/>
    </location>
</feature>
<comment type="caution">
    <text evidence="2">The sequence shown here is derived from an EMBL/GenBank/DDBJ whole genome shotgun (WGS) entry which is preliminary data.</text>
</comment>
<evidence type="ECO:0000256" key="1">
    <source>
        <dbReference type="SAM" id="Phobius"/>
    </source>
</evidence>
<organism evidence="2">
    <name type="scientific">marine sediment metagenome</name>
    <dbReference type="NCBI Taxonomy" id="412755"/>
    <lineage>
        <taxon>unclassified sequences</taxon>
        <taxon>metagenomes</taxon>
        <taxon>ecological metagenomes</taxon>
    </lineage>
</organism>
<dbReference type="AlphaFoldDB" id="A0A0F8XXU3"/>
<proteinExistence type="predicted"/>
<keyword evidence="1" id="KW-0472">Membrane</keyword>